<protein>
    <recommendedName>
        <fullName evidence="3">DNA2/NAM7 helicase helicase domain-containing protein</fullName>
    </recommendedName>
</protein>
<comment type="subcellular location">
    <subcellularLocation>
        <location evidence="1">Cytoplasm</location>
    </subcellularLocation>
</comment>
<dbReference type="AlphaFoldDB" id="A0A4V4HDQ7"/>
<dbReference type="GO" id="GO:0005737">
    <property type="term" value="C:cytoplasm"/>
    <property type="evidence" value="ECO:0007669"/>
    <property type="project" value="UniProtKB-SubCell"/>
</dbReference>
<dbReference type="InterPro" id="IPR027417">
    <property type="entry name" value="P-loop_NTPase"/>
</dbReference>
<evidence type="ECO:0000259" key="3">
    <source>
        <dbReference type="Pfam" id="PF13086"/>
    </source>
</evidence>
<gene>
    <name evidence="4" type="ORF">K435DRAFT_681016</name>
</gene>
<organism evidence="4 5">
    <name type="scientific">Dendrothele bispora (strain CBS 962.96)</name>
    <dbReference type="NCBI Taxonomy" id="1314807"/>
    <lineage>
        <taxon>Eukaryota</taxon>
        <taxon>Fungi</taxon>
        <taxon>Dikarya</taxon>
        <taxon>Basidiomycota</taxon>
        <taxon>Agaricomycotina</taxon>
        <taxon>Agaricomycetes</taxon>
        <taxon>Agaricomycetidae</taxon>
        <taxon>Agaricales</taxon>
        <taxon>Agaricales incertae sedis</taxon>
        <taxon>Dendrothele</taxon>
    </lineage>
</organism>
<dbReference type="PANTHER" id="PTHR45418">
    <property type="entry name" value="CANCER/TESTIS ANTIGEN 55"/>
    <property type="match status" value="1"/>
</dbReference>
<accession>A0A4V4HDQ7</accession>
<dbReference type="SUPFAM" id="SSF52540">
    <property type="entry name" value="P-loop containing nucleoside triphosphate hydrolases"/>
    <property type="match status" value="1"/>
</dbReference>
<dbReference type="Proteomes" id="UP000297245">
    <property type="component" value="Unassembled WGS sequence"/>
</dbReference>
<sequence length="97" mass="10473">MPTLNDLLKYRVIVSTCASAGVPSSLGVPRGFYSHIFVDEAGQAMEPVVIIAIETLADEKTNVVLAGDIKQLGRVVHSALASSLGLRMSYLERIMNR</sequence>
<keyword evidence="5" id="KW-1185">Reference proteome</keyword>
<proteinExistence type="predicted"/>
<dbReference type="Gene3D" id="3.40.50.300">
    <property type="entry name" value="P-loop containing nucleotide triphosphate hydrolases"/>
    <property type="match status" value="1"/>
</dbReference>
<name>A0A4V4HDQ7_DENBC</name>
<feature type="domain" description="DNA2/NAM7 helicase helicase" evidence="3">
    <location>
        <begin position="9"/>
        <end position="78"/>
    </location>
</feature>
<evidence type="ECO:0000256" key="1">
    <source>
        <dbReference type="ARBA" id="ARBA00004496"/>
    </source>
</evidence>
<dbReference type="GO" id="GO:0004386">
    <property type="term" value="F:helicase activity"/>
    <property type="evidence" value="ECO:0007669"/>
    <property type="project" value="InterPro"/>
</dbReference>
<dbReference type="PANTHER" id="PTHR45418:SF1">
    <property type="entry name" value="CANCER_TESTIS ANTIGEN 55"/>
    <property type="match status" value="1"/>
</dbReference>
<evidence type="ECO:0000313" key="4">
    <source>
        <dbReference type="EMBL" id="THU87825.1"/>
    </source>
</evidence>
<dbReference type="OrthoDB" id="6513042at2759"/>
<dbReference type="EMBL" id="ML179433">
    <property type="protein sequence ID" value="THU87825.1"/>
    <property type="molecule type" value="Genomic_DNA"/>
</dbReference>
<dbReference type="Pfam" id="PF13086">
    <property type="entry name" value="AAA_11"/>
    <property type="match status" value="1"/>
</dbReference>
<evidence type="ECO:0000313" key="5">
    <source>
        <dbReference type="Proteomes" id="UP000297245"/>
    </source>
</evidence>
<reference evidence="4 5" key="1">
    <citation type="journal article" date="2019" name="Nat. Ecol. Evol.">
        <title>Megaphylogeny resolves global patterns of mushroom evolution.</title>
        <authorList>
            <person name="Varga T."/>
            <person name="Krizsan K."/>
            <person name="Foldi C."/>
            <person name="Dima B."/>
            <person name="Sanchez-Garcia M."/>
            <person name="Sanchez-Ramirez S."/>
            <person name="Szollosi G.J."/>
            <person name="Szarkandi J.G."/>
            <person name="Papp V."/>
            <person name="Albert L."/>
            <person name="Andreopoulos W."/>
            <person name="Angelini C."/>
            <person name="Antonin V."/>
            <person name="Barry K.W."/>
            <person name="Bougher N.L."/>
            <person name="Buchanan P."/>
            <person name="Buyck B."/>
            <person name="Bense V."/>
            <person name="Catcheside P."/>
            <person name="Chovatia M."/>
            <person name="Cooper J."/>
            <person name="Damon W."/>
            <person name="Desjardin D."/>
            <person name="Finy P."/>
            <person name="Geml J."/>
            <person name="Haridas S."/>
            <person name="Hughes K."/>
            <person name="Justo A."/>
            <person name="Karasinski D."/>
            <person name="Kautmanova I."/>
            <person name="Kiss B."/>
            <person name="Kocsube S."/>
            <person name="Kotiranta H."/>
            <person name="LaButti K.M."/>
            <person name="Lechner B.E."/>
            <person name="Liimatainen K."/>
            <person name="Lipzen A."/>
            <person name="Lukacs Z."/>
            <person name="Mihaltcheva S."/>
            <person name="Morgado L.N."/>
            <person name="Niskanen T."/>
            <person name="Noordeloos M.E."/>
            <person name="Ohm R.A."/>
            <person name="Ortiz-Santana B."/>
            <person name="Ovrebo C."/>
            <person name="Racz N."/>
            <person name="Riley R."/>
            <person name="Savchenko A."/>
            <person name="Shiryaev A."/>
            <person name="Soop K."/>
            <person name="Spirin V."/>
            <person name="Szebenyi C."/>
            <person name="Tomsovsky M."/>
            <person name="Tulloss R.E."/>
            <person name="Uehling J."/>
            <person name="Grigoriev I.V."/>
            <person name="Vagvolgyi C."/>
            <person name="Papp T."/>
            <person name="Martin F.M."/>
            <person name="Miettinen O."/>
            <person name="Hibbett D.S."/>
            <person name="Nagy L.G."/>
        </authorList>
    </citation>
    <scope>NUCLEOTIDE SEQUENCE [LARGE SCALE GENOMIC DNA]</scope>
    <source>
        <strain evidence="4 5">CBS 962.96</strain>
    </source>
</reference>
<keyword evidence="2" id="KW-0963">Cytoplasm</keyword>
<evidence type="ECO:0000256" key="2">
    <source>
        <dbReference type="ARBA" id="ARBA00022490"/>
    </source>
</evidence>
<dbReference type="InterPro" id="IPR041677">
    <property type="entry name" value="DNA2/NAM7_AAA_11"/>
</dbReference>